<feature type="region of interest" description="Disordered" evidence="1">
    <location>
        <begin position="41"/>
        <end position="69"/>
    </location>
</feature>
<proteinExistence type="predicted"/>
<dbReference type="GO" id="GO:0003700">
    <property type="term" value="F:DNA-binding transcription factor activity"/>
    <property type="evidence" value="ECO:0007669"/>
    <property type="project" value="TreeGrafter"/>
</dbReference>
<dbReference type="PANTHER" id="PTHR31100">
    <property type="entry name" value="AT-HOOK MOTIF NUCLEAR-LOCALIZED PROTEIN 15"/>
    <property type="match status" value="1"/>
</dbReference>
<dbReference type="AlphaFoldDB" id="A0AAV5JXB9"/>
<organism evidence="2 3">
    <name type="scientific">Rubroshorea leprosula</name>
    <dbReference type="NCBI Taxonomy" id="152421"/>
    <lineage>
        <taxon>Eukaryota</taxon>
        <taxon>Viridiplantae</taxon>
        <taxon>Streptophyta</taxon>
        <taxon>Embryophyta</taxon>
        <taxon>Tracheophyta</taxon>
        <taxon>Spermatophyta</taxon>
        <taxon>Magnoliopsida</taxon>
        <taxon>eudicotyledons</taxon>
        <taxon>Gunneridae</taxon>
        <taxon>Pentapetalae</taxon>
        <taxon>rosids</taxon>
        <taxon>malvids</taxon>
        <taxon>Malvales</taxon>
        <taxon>Dipterocarpaceae</taxon>
        <taxon>Rubroshorea</taxon>
    </lineage>
</organism>
<evidence type="ECO:0000313" key="2">
    <source>
        <dbReference type="EMBL" id="GKV15536.1"/>
    </source>
</evidence>
<name>A0AAV5JXB9_9ROSI</name>
<evidence type="ECO:0000256" key="1">
    <source>
        <dbReference type="SAM" id="MobiDB-lite"/>
    </source>
</evidence>
<dbReference type="EMBL" id="BPVZ01000043">
    <property type="protein sequence ID" value="GKV15536.1"/>
    <property type="molecule type" value="Genomic_DNA"/>
</dbReference>
<comment type="caution">
    <text evidence="2">The sequence shown here is derived from an EMBL/GenBank/DDBJ whole genome shotgun (WGS) entry which is preliminary data.</text>
</comment>
<keyword evidence="3" id="KW-1185">Reference proteome</keyword>
<accession>A0AAV5JXB9</accession>
<dbReference type="GO" id="GO:0003680">
    <property type="term" value="F:minor groove of adenine-thymine-rich DNA binding"/>
    <property type="evidence" value="ECO:0007669"/>
    <property type="project" value="InterPro"/>
</dbReference>
<protein>
    <submittedName>
        <fullName evidence="2">Uncharacterized protein</fullName>
    </submittedName>
</protein>
<dbReference type="GO" id="GO:0005634">
    <property type="term" value="C:nucleus"/>
    <property type="evidence" value="ECO:0007669"/>
    <property type="project" value="TreeGrafter"/>
</dbReference>
<dbReference type="Proteomes" id="UP001054252">
    <property type="component" value="Unassembled WGS sequence"/>
</dbReference>
<reference evidence="2 3" key="1">
    <citation type="journal article" date="2021" name="Commun. Biol.">
        <title>The genome of Shorea leprosula (Dipterocarpaceae) highlights the ecological relevance of drought in aseasonal tropical rainforests.</title>
        <authorList>
            <person name="Ng K.K.S."/>
            <person name="Kobayashi M.J."/>
            <person name="Fawcett J.A."/>
            <person name="Hatakeyama M."/>
            <person name="Paape T."/>
            <person name="Ng C.H."/>
            <person name="Ang C.C."/>
            <person name="Tnah L.H."/>
            <person name="Lee C.T."/>
            <person name="Nishiyama T."/>
            <person name="Sese J."/>
            <person name="O'Brien M.J."/>
            <person name="Copetti D."/>
            <person name="Mohd Noor M.I."/>
            <person name="Ong R.C."/>
            <person name="Putra M."/>
            <person name="Sireger I.Z."/>
            <person name="Indrioko S."/>
            <person name="Kosugi Y."/>
            <person name="Izuno A."/>
            <person name="Isagi Y."/>
            <person name="Lee S.L."/>
            <person name="Shimizu K.K."/>
        </authorList>
    </citation>
    <scope>NUCLEOTIDE SEQUENCE [LARGE SCALE GENOMIC DNA]</scope>
    <source>
        <strain evidence="2">214</strain>
    </source>
</reference>
<dbReference type="GO" id="GO:0010228">
    <property type="term" value="P:vegetative to reproductive phase transition of meristem"/>
    <property type="evidence" value="ECO:0007669"/>
    <property type="project" value="TreeGrafter"/>
</dbReference>
<dbReference type="InterPro" id="IPR014476">
    <property type="entry name" value="AHL15-29"/>
</dbReference>
<gene>
    <name evidence="2" type="ORF">SLEP1_g26320</name>
</gene>
<evidence type="ECO:0000313" key="3">
    <source>
        <dbReference type="Proteomes" id="UP001054252"/>
    </source>
</evidence>
<sequence length="111" mass="12303">MGEGTDPRVTMDRNQDAEQGNHHRPSIDTILMAPKIPKAVPAVSTAEAETIRRPRGRPAGSKNKPKPPIIITRDSANALRAHAMEWEWVCHQCHTPATIFTRCNCDPSRSV</sequence>
<feature type="region of interest" description="Disordered" evidence="1">
    <location>
        <begin position="1"/>
        <end position="26"/>
    </location>
</feature>
<dbReference type="PANTHER" id="PTHR31100:SF48">
    <property type="entry name" value="AT-HOOK MOTIF NUCLEAR-LOCALIZED PROTEIN 16"/>
    <property type="match status" value="1"/>
</dbReference>
<feature type="compositionally biased region" description="Basic and acidic residues" evidence="1">
    <location>
        <begin position="1"/>
        <end position="21"/>
    </location>
</feature>